<dbReference type="PANTHER" id="PTHR12469">
    <property type="entry name" value="PROTEIN EMI5 HOMOLOG, MITOCHONDRIAL"/>
    <property type="match status" value="1"/>
</dbReference>
<organism evidence="5 6">
    <name type="scientific">Erpetoichthys calabaricus</name>
    <name type="common">Rope fish</name>
    <name type="synonym">Calamoichthys calabaricus</name>
    <dbReference type="NCBI Taxonomy" id="27687"/>
    <lineage>
        <taxon>Eukaryota</taxon>
        <taxon>Metazoa</taxon>
        <taxon>Chordata</taxon>
        <taxon>Craniata</taxon>
        <taxon>Vertebrata</taxon>
        <taxon>Euteleostomi</taxon>
        <taxon>Actinopterygii</taxon>
        <taxon>Polypteriformes</taxon>
        <taxon>Polypteridae</taxon>
        <taxon>Erpetoichthys</taxon>
    </lineage>
</organism>
<dbReference type="GO" id="GO:0005759">
    <property type="term" value="C:mitochondrial matrix"/>
    <property type="evidence" value="ECO:0007669"/>
    <property type="project" value="UniProtKB-SubCell"/>
</dbReference>
<dbReference type="Proteomes" id="UP000694620">
    <property type="component" value="Unassembled WGS sequence"/>
</dbReference>
<comment type="similarity">
    <text evidence="4">Belongs to the SDHAF2 family.</text>
</comment>
<dbReference type="InterPro" id="IPR028882">
    <property type="entry name" value="SDHAF2"/>
</dbReference>
<reference evidence="5" key="1">
    <citation type="submission" date="2025-08" db="UniProtKB">
        <authorList>
            <consortium name="Ensembl"/>
        </authorList>
    </citation>
    <scope>IDENTIFICATION</scope>
</reference>
<keyword evidence="2 4" id="KW-0496">Mitochondrion</keyword>
<dbReference type="Ensembl" id="ENSECRT00000031356.1">
    <property type="protein sequence ID" value="ENSECRP00000030711.1"/>
    <property type="gene ID" value="ENSECRG00000020634.1"/>
</dbReference>
<dbReference type="SUPFAM" id="SSF109910">
    <property type="entry name" value="YgfY-like"/>
    <property type="match status" value="1"/>
</dbReference>
<dbReference type="Gene3D" id="1.10.150.250">
    <property type="entry name" value="Flavinator of succinate dehydrogenase"/>
    <property type="match status" value="1"/>
</dbReference>
<name>A0A8C4TCT2_ERPCA</name>
<accession>A0A8C4TCT2</accession>
<dbReference type="PANTHER" id="PTHR12469:SF2">
    <property type="entry name" value="SUCCINATE DEHYDROGENASE ASSEMBLY FACTOR 2, MITOCHONDRIAL"/>
    <property type="match status" value="1"/>
</dbReference>
<reference evidence="5" key="2">
    <citation type="submission" date="2025-09" db="UniProtKB">
        <authorList>
            <consortium name="Ensembl"/>
        </authorList>
    </citation>
    <scope>IDENTIFICATION</scope>
</reference>
<evidence type="ECO:0000256" key="2">
    <source>
        <dbReference type="ARBA" id="ARBA00023128"/>
    </source>
</evidence>
<gene>
    <name evidence="4 5" type="primary">SDHAF2</name>
    <name evidence="4" type="synonym">PGL2</name>
    <name evidence="4" type="synonym">SDH5</name>
</gene>
<keyword evidence="3 4" id="KW-0143">Chaperone</keyword>
<evidence type="ECO:0000256" key="3">
    <source>
        <dbReference type="ARBA" id="ARBA00023186"/>
    </source>
</evidence>
<comment type="function">
    <text evidence="4">Plays an essential role in the assembly of succinate dehydrogenase (SDH), an enzyme complex (also referred to as respiratory complex II) that is a component of both the tricarboxylic acid (TCA) cycle and the mitochondrial electron transport chain, and which couples the oxidation of succinate to fumarate with the reduction of ubiquinone (coenzyme Q) to ubiquinol. Required for flavinylation (covalent attachment of FAD) of the flavoprotein subunit SDHA of the SDH catalytic dimer.</text>
</comment>
<dbReference type="GO" id="GO:0006099">
    <property type="term" value="P:tricarboxylic acid cycle"/>
    <property type="evidence" value="ECO:0007669"/>
    <property type="project" value="TreeGrafter"/>
</dbReference>
<dbReference type="AlphaFoldDB" id="A0A8C4TCT2"/>
<evidence type="ECO:0000256" key="1">
    <source>
        <dbReference type="ARBA" id="ARBA00004305"/>
    </source>
</evidence>
<dbReference type="InterPro" id="IPR005631">
    <property type="entry name" value="SDH"/>
</dbReference>
<sequence length="150" mass="17247">GCECAPGKANAPPCLQVAWEISCCHLSARIPSLGYCNNNCDDTRKDLIDISIPSWKPSRKRGMLENCILLSLFAKEHLSNMSESQLCLYDQLINEPSNDWDIYYWATGAQPTPGIYCNEVMDQLKEYAKNHNREQRLRQPDLEYLFENKQ</sequence>
<comment type="subunit">
    <text evidence="4">Interacts with SDHA within the SDH catalytic dimer.</text>
</comment>
<dbReference type="GO" id="GO:0034553">
    <property type="term" value="P:mitochondrial respiratory chain complex II assembly"/>
    <property type="evidence" value="ECO:0007669"/>
    <property type="project" value="TreeGrafter"/>
</dbReference>
<keyword evidence="6" id="KW-1185">Reference proteome</keyword>
<dbReference type="InterPro" id="IPR036714">
    <property type="entry name" value="SDH_sf"/>
</dbReference>
<dbReference type="GO" id="GO:0090090">
    <property type="term" value="P:negative regulation of canonical Wnt signaling pathway"/>
    <property type="evidence" value="ECO:0007669"/>
    <property type="project" value="UniProtKB-ARBA"/>
</dbReference>
<dbReference type="GO" id="GO:0010719">
    <property type="term" value="P:negative regulation of epithelial to mesenchymal transition"/>
    <property type="evidence" value="ECO:0007669"/>
    <property type="project" value="UniProtKB-ARBA"/>
</dbReference>
<dbReference type="HAMAP" id="MF_03057">
    <property type="entry name" value="SDHAF2"/>
    <property type="match status" value="1"/>
</dbReference>
<protein>
    <recommendedName>
        <fullName evidence="4">Succinate dehydrogenase assembly factor 2, mitochondrial</fullName>
        <shortName evidence="4">SDH assembly factor 2</shortName>
        <shortName evidence="4">SDHAF2</shortName>
    </recommendedName>
</protein>
<dbReference type="GeneTree" id="ENSGT00390000001149"/>
<comment type="subcellular location">
    <subcellularLocation>
        <location evidence="1 4">Mitochondrion matrix</location>
    </subcellularLocation>
</comment>
<dbReference type="GO" id="GO:0006121">
    <property type="term" value="P:mitochondrial electron transport, succinate to ubiquinone"/>
    <property type="evidence" value="ECO:0007669"/>
    <property type="project" value="UniProtKB-UniRule"/>
</dbReference>
<dbReference type="Pfam" id="PF03937">
    <property type="entry name" value="Sdh5"/>
    <property type="match status" value="1"/>
</dbReference>
<evidence type="ECO:0000313" key="5">
    <source>
        <dbReference type="Ensembl" id="ENSECRP00000030711.1"/>
    </source>
</evidence>
<evidence type="ECO:0000313" key="6">
    <source>
        <dbReference type="Proteomes" id="UP000694620"/>
    </source>
</evidence>
<dbReference type="FunFam" id="1.10.150.250:FF:000002">
    <property type="entry name" value="Succinate dehydrogenase assembly factor 2, mitochondrial"/>
    <property type="match status" value="1"/>
</dbReference>
<proteinExistence type="inferred from homology"/>
<evidence type="ECO:0000256" key="4">
    <source>
        <dbReference type="HAMAP-Rule" id="MF_03057"/>
    </source>
</evidence>